<dbReference type="Ensembl" id="ENSECRT00000031462.1">
    <property type="protein sequence ID" value="ENSECRP00000030812.1"/>
    <property type="gene ID" value="ENSECRG00000020909.1"/>
</dbReference>
<name>A0A8C4THS0_ERPCA</name>
<dbReference type="Proteomes" id="UP000694620">
    <property type="component" value="Chromosome 18"/>
</dbReference>
<evidence type="ECO:0000313" key="3">
    <source>
        <dbReference type="Proteomes" id="UP000694620"/>
    </source>
</evidence>
<organism evidence="2 3">
    <name type="scientific">Erpetoichthys calabaricus</name>
    <name type="common">Rope fish</name>
    <name type="synonym">Calamoichthys calabaricus</name>
    <dbReference type="NCBI Taxonomy" id="27687"/>
    <lineage>
        <taxon>Eukaryota</taxon>
        <taxon>Metazoa</taxon>
        <taxon>Chordata</taxon>
        <taxon>Craniata</taxon>
        <taxon>Vertebrata</taxon>
        <taxon>Euteleostomi</taxon>
        <taxon>Actinopterygii</taxon>
        <taxon>Polypteriformes</taxon>
        <taxon>Polypteridae</taxon>
        <taxon>Erpetoichthys</taxon>
    </lineage>
</organism>
<reference evidence="2" key="2">
    <citation type="submission" date="2025-08" db="UniProtKB">
        <authorList>
            <consortium name="Ensembl"/>
        </authorList>
    </citation>
    <scope>IDENTIFICATION</scope>
</reference>
<sequence>MISMRGQALMLEADDVLPQNGDPRMKASKRDAMTLDGLQQPDLVIGADDRLNRVRGKNPSKSKQKPEELVEAAELARRNGTAVEVDPITLLAGELSVTDRLSPTPFILDGYFTISLDQPLFSEELKQDLKPLVIRIESATGLPTSPIPIHHLQQLCLPVYCQYKILHLADHCTRGRDHGTHVYFRDINVALTGLLSVVEFQEYLAGKGLEIEVHDRDRRATKLKRKPALFGTEPEDLKLSNAGLVCSKDTIHNPFTNKDKVFDPYGVALIDLSDLLRGERIINVSVPILSSPPPDPTGCQASGWDRRIAGHAGSVDGPQDPPLPPGHYVDSCSQLKVSIEIACPLTQASLAAPFPASDWLFGRMICILGPENNVLLNKVMYEVMKINAVALNLNLPTHLLNAAISSYKLKDDSHELDIITGFHVHDGEVHLLVLEGLQKRGMQILWKAFPPRSEIPELHRWDVFYNSQLSFQKRLYSSLGVGLFNVHLHKPLSELTRQPLFYVRDMVPHACFHAVLRLDIICQMKTLRDTLRKDLFPTAEMILGLGEELGIPPGQAVVASSKAAMPTPSSDHIPAQVKSKSKFPPLDNHNWDYVIMKQNSLQKSQERDFIQGNIDLINQASQRIQRPKVPMITALPPAGKAAYNYSGQAMNSTELSMQLLRREMAKEPKRLFTYNQEYMSATVLPIDIEKDAKEKQARSKACWRTTEGFTYPGFKSSIESNRHHKIPDTARLDELQKPWIENLPHANVLQPTLSRGRWTWSRRAEDFELYKKPNAFFSSKAPVTIFLAGDSLQEEQLQAAQRQYQNWQQKVVVMGGMKFSRHSHESLEDKRPMPSLGQSAPPVQVCNQQSGNFSYQLTK</sequence>
<accession>A0A8C4THS0</accession>
<gene>
    <name evidence="2" type="primary">CFAP92</name>
    <name evidence="2" type="synonym">cfap92</name>
</gene>
<proteinExistence type="predicted"/>
<evidence type="ECO:0000313" key="2">
    <source>
        <dbReference type="Ensembl" id="ENSECRP00000030812.1"/>
    </source>
</evidence>
<evidence type="ECO:0000256" key="1">
    <source>
        <dbReference type="SAM" id="MobiDB-lite"/>
    </source>
</evidence>
<reference evidence="2" key="3">
    <citation type="submission" date="2025-09" db="UniProtKB">
        <authorList>
            <consortium name="Ensembl"/>
        </authorList>
    </citation>
    <scope>IDENTIFICATION</scope>
</reference>
<dbReference type="PANTHER" id="PTHR33667:SF7">
    <property type="entry name" value="RIKEN CDNA 1810020O05 GENE"/>
    <property type="match status" value="1"/>
</dbReference>
<feature type="compositionally biased region" description="Basic and acidic residues" evidence="1">
    <location>
        <begin position="822"/>
        <end position="832"/>
    </location>
</feature>
<dbReference type="GeneTree" id="ENSGT00390000008330"/>
<keyword evidence="3" id="KW-1185">Reference proteome</keyword>
<dbReference type="AlphaFoldDB" id="A0A8C4THS0"/>
<protein>
    <submittedName>
        <fullName evidence="2">Cilia and flagella associated protein 92 (putative)</fullName>
    </submittedName>
</protein>
<dbReference type="PANTHER" id="PTHR33667">
    <property type="entry name" value="SI:DKEY-57N24.6"/>
    <property type="match status" value="1"/>
</dbReference>
<reference evidence="2" key="1">
    <citation type="submission" date="2021-06" db="EMBL/GenBank/DDBJ databases">
        <authorList>
            <consortium name="Wellcome Sanger Institute Data Sharing"/>
        </authorList>
    </citation>
    <scope>NUCLEOTIDE SEQUENCE [LARGE SCALE GENOMIC DNA]</scope>
</reference>
<feature type="region of interest" description="Disordered" evidence="1">
    <location>
        <begin position="822"/>
        <end position="843"/>
    </location>
</feature>